<sequence>MSLTSQIGPLAGGDTEQADRRQSLRADSASSRAEGLHDGGPSIHSSGGPSIHSSGGPSIHNSGGPSRHHDGGRDLGDSGSVEPHGGRPHWLVDCRDVANRACVITVLVDHGRVVLLGPPGETAVLTASEVSRLRTVLQEAAELAER</sequence>
<feature type="region of interest" description="Disordered" evidence="1">
    <location>
        <begin position="1"/>
        <end position="90"/>
    </location>
</feature>
<name>A0AAC9PPS1_9PSEU</name>
<feature type="compositionally biased region" description="Low complexity" evidence="1">
    <location>
        <begin position="39"/>
        <end position="65"/>
    </location>
</feature>
<evidence type="ECO:0000256" key="1">
    <source>
        <dbReference type="SAM" id="MobiDB-lite"/>
    </source>
</evidence>
<dbReference type="EMBL" id="CP016076">
    <property type="protein sequence ID" value="APU12142.1"/>
    <property type="molecule type" value="Genomic_DNA"/>
</dbReference>
<keyword evidence="3" id="KW-1185">Reference proteome</keyword>
<reference evidence="3" key="1">
    <citation type="submission" date="2016-06" db="EMBL/GenBank/DDBJ databases">
        <title>Complete genome sequence of Actinoalloteichus fjordicus DSM 46855 (=ADI127-17), type strain of the new species Actinoalloteichus fjordicus.</title>
        <authorList>
            <person name="Ruckert C."/>
            <person name="Nouioui I."/>
            <person name="Willmese J."/>
            <person name="van Wezel G."/>
            <person name="Klenk H.-P."/>
            <person name="Kalinowski J."/>
            <person name="Zotchev S.B."/>
        </authorList>
    </citation>
    <scope>NUCLEOTIDE SEQUENCE [LARGE SCALE GENOMIC DNA]</scope>
    <source>
        <strain evidence="3">ADI127-7</strain>
    </source>
</reference>
<feature type="compositionally biased region" description="Basic and acidic residues" evidence="1">
    <location>
        <begin position="67"/>
        <end position="76"/>
    </location>
</feature>
<accession>A0AAC9PPS1</accession>
<dbReference type="KEGG" id="acad:UA74_00210"/>
<evidence type="ECO:0000313" key="2">
    <source>
        <dbReference type="EMBL" id="APU12142.1"/>
    </source>
</evidence>
<gene>
    <name evidence="2" type="ORF">UA74_00210</name>
</gene>
<protein>
    <submittedName>
        <fullName evidence="2">Uncharacterized protein</fullName>
    </submittedName>
</protein>
<proteinExistence type="predicted"/>
<evidence type="ECO:0000313" key="3">
    <source>
        <dbReference type="Proteomes" id="UP000185511"/>
    </source>
</evidence>
<dbReference type="Proteomes" id="UP000185511">
    <property type="component" value="Chromosome"/>
</dbReference>
<organism evidence="2 3">
    <name type="scientific">Actinoalloteichus fjordicus</name>
    <dbReference type="NCBI Taxonomy" id="1612552"/>
    <lineage>
        <taxon>Bacteria</taxon>
        <taxon>Bacillati</taxon>
        <taxon>Actinomycetota</taxon>
        <taxon>Actinomycetes</taxon>
        <taxon>Pseudonocardiales</taxon>
        <taxon>Pseudonocardiaceae</taxon>
        <taxon>Actinoalloteichus</taxon>
    </lineage>
</organism>
<dbReference type="AlphaFoldDB" id="A0AAC9PPS1"/>